<sequence>MTNESSGIENDERGPFGRPGFIAAALIVVLIAVLGIVVGVTNVLRDDSAPESASTASVAVPATASPSTSSAAADESTGGSEGSTSTSVCGLSGEVTEQARLAKAPDVDYWDYQGTVAYPVSEQYGPGATADSGYRYCFQRSPEGAVFATANAVVQGSDESTVKAWLDYFVTGPARDQVLSAGAGSSTGSGTRVEIAGFRVLAYDGDSARIDVAVRGSASGKTINLSMVYPLVWEDGDWKLNVTDASAPIDVTTIPDLAGYITWGA</sequence>
<dbReference type="Proteomes" id="UP000184291">
    <property type="component" value="Unassembled WGS sequence"/>
</dbReference>
<evidence type="ECO:0000313" key="4">
    <source>
        <dbReference type="EMBL" id="SHE26688.1"/>
    </source>
</evidence>
<keyword evidence="2" id="KW-1133">Transmembrane helix</keyword>
<name>A0A1M4S3C7_9ACTO</name>
<evidence type="ECO:0000256" key="2">
    <source>
        <dbReference type="SAM" id="Phobius"/>
    </source>
</evidence>
<keyword evidence="5" id="KW-1185">Reference proteome</keyword>
<protein>
    <recommendedName>
        <fullName evidence="3">DUF8175 domain-containing protein</fullName>
    </recommendedName>
</protein>
<dbReference type="AlphaFoldDB" id="A0A1M4S3C7"/>
<proteinExistence type="predicted"/>
<dbReference type="EMBL" id="FQTT01000015">
    <property type="protein sequence ID" value="SHE26688.1"/>
    <property type="molecule type" value="Genomic_DNA"/>
</dbReference>
<keyword evidence="2" id="KW-0472">Membrane</keyword>
<accession>A0A1M4S3C7</accession>
<feature type="compositionally biased region" description="Low complexity" evidence="1">
    <location>
        <begin position="50"/>
        <end position="88"/>
    </location>
</feature>
<dbReference type="RefSeq" id="WP_139241012.1">
    <property type="nucleotide sequence ID" value="NZ_FQTT01000015.1"/>
</dbReference>
<dbReference type="Pfam" id="PF26526">
    <property type="entry name" value="DUF8175"/>
    <property type="match status" value="1"/>
</dbReference>
<feature type="region of interest" description="Disordered" evidence="1">
    <location>
        <begin position="50"/>
        <end position="90"/>
    </location>
</feature>
<organism evidence="4 5">
    <name type="scientific">Actinomyces glycerinitolerans</name>
    <dbReference type="NCBI Taxonomy" id="1892869"/>
    <lineage>
        <taxon>Bacteria</taxon>
        <taxon>Bacillati</taxon>
        <taxon>Actinomycetota</taxon>
        <taxon>Actinomycetes</taxon>
        <taxon>Actinomycetales</taxon>
        <taxon>Actinomycetaceae</taxon>
        <taxon>Actinomyces</taxon>
    </lineage>
</organism>
<dbReference type="STRING" id="1892869.ACGLYG10_2942"/>
<evidence type="ECO:0000256" key="1">
    <source>
        <dbReference type="SAM" id="MobiDB-lite"/>
    </source>
</evidence>
<feature type="transmembrane region" description="Helical" evidence="2">
    <location>
        <begin position="20"/>
        <end position="44"/>
    </location>
</feature>
<evidence type="ECO:0000313" key="5">
    <source>
        <dbReference type="Proteomes" id="UP000184291"/>
    </source>
</evidence>
<evidence type="ECO:0000259" key="3">
    <source>
        <dbReference type="Pfam" id="PF26526"/>
    </source>
</evidence>
<reference evidence="5" key="1">
    <citation type="submission" date="2016-09" db="EMBL/GenBank/DDBJ databases">
        <authorList>
            <person name="Strepis N."/>
        </authorList>
    </citation>
    <scope>NUCLEOTIDE SEQUENCE [LARGE SCALE GENOMIC DNA]</scope>
</reference>
<gene>
    <name evidence="4" type="ORF">ACGLYG10_2942</name>
</gene>
<dbReference type="InterPro" id="IPR058488">
    <property type="entry name" value="DUF8175"/>
</dbReference>
<keyword evidence="2" id="KW-0812">Transmembrane</keyword>
<feature type="domain" description="DUF8175" evidence="3">
    <location>
        <begin position="77"/>
        <end position="261"/>
    </location>
</feature>
<dbReference type="OrthoDB" id="4428031at2"/>